<dbReference type="SUPFAM" id="SSF46689">
    <property type="entry name" value="Homeodomain-like"/>
    <property type="match status" value="1"/>
</dbReference>
<protein>
    <submittedName>
        <fullName evidence="6">Transcriptional regulator, TetR family</fullName>
    </submittedName>
</protein>
<dbReference type="PANTHER" id="PTHR47506:SF3">
    <property type="entry name" value="HTH-TYPE TRANSCRIPTIONAL REGULATOR LMRA"/>
    <property type="match status" value="1"/>
</dbReference>
<sequence>MVEIGYFNMDDKTKPSSSTYSSARDRIMSAALQLFYTKGYPNTGINEILETAGSFKKTLYIHFPSKRDLGKSYLSLQEASILSLVERIMKRERIYSKFIKSWIRVVKRGIKTYYQFGCPIANFANQTHEDDEFRNLTTDFIHRWQKLFENYLSEIRTRNRNKATREQIRDVAETILLYYQGAMQLYGMSGDVKYLNKLEKQLLKLKDELGSFA</sequence>
<dbReference type="AlphaFoldDB" id="S3VC58"/>
<dbReference type="SUPFAM" id="SSF48498">
    <property type="entry name" value="Tetracyclin repressor-like, C-terminal domain"/>
    <property type="match status" value="1"/>
</dbReference>
<dbReference type="GO" id="GO:0003677">
    <property type="term" value="F:DNA binding"/>
    <property type="evidence" value="ECO:0007669"/>
    <property type="project" value="UniProtKB-UniRule"/>
</dbReference>
<organism evidence="6 7">
    <name type="scientific">Leptospira fainei serovar Hurstbridge str. BUT 6</name>
    <dbReference type="NCBI Taxonomy" id="1193011"/>
    <lineage>
        <taxon>Bacteria</taxon>
        <taxon>Pseudomonadati</taxon>
        <taxon>Spirochaetota</taxon>
        <taxon>Spirochaetia</taxon>
        <taxon>Leptospirales</taxon>
        <taxon>Leptospiraceae</taxon>
        <taxon>Leptospira</taxon>
    </lineage>
</organism>
<dbReference type="InterPro" id="IPR001647">
    <property type="entry name" value="HTH_TetR"/>
</dbReference>
<dbReference type="Pfam" id="PF21993">
    <property type="entry name" value="TetR_C_13_2"/>
    <property type="match status" value="1"/>
</dbReference>
<comment type="caution">
    <text evidence="6">The sequence shown here is derived from an EMBL/GenBank/DDBJ whole genome shotgun (WGS) entry which is preliminary data.</text>
</comment>
<evidence type="ECO:0000313" key="6">
    <source>
        <dbReference type="EMBL" id="EPG74020.1"/>
    </source>
</evidence>
<evidence type="ECO:0000313" key="7">
    <source>
        <dbReference type="Proteomes" id="UP000014540"/>
    </source>
</evidence>
<dbReference type="Proteomes" id="UP000014540">
    <property type="component" value="Unassembled WGS sequence"/>
</dbReference>
<evidence type="ECO:0000256" key="1">
    <source>
        <dbReference type="ARBA" id="ARBA00023015"/>
    </source>
</evidence>
<dbReference type="InterPro" id="IPR009057">
    <property type="entry name" value="Homeodomain-like_sf"/>
</dbReference>
<accession>S3VC58</accession>
<dbReference type="Pfam" id="PF00440">
    <property type="entry name" value="TetR_N"/>
    <property type="match status" value="1"/>
</dbReference>
<dbReference type="Gene3D" id="1.10.357.10">
    <property type="entry name" value="Tetracycline Repressor, domain 2"/>
    <property type="match status" value="1"/>
</dbReference>
<dbReference type="InterPro" id="IPR054156">
    <property type="entry name" value="YxaF_TetR_C"/>
</dbReference>
<proteinExistence type="predicted"/>
<keyword evidence="2 4" id="KW-0238">DNA-binding</keyword>
<dbReference type="InterPro" id="IPR036271">
    <property type="entry name" value="Tet_transcr_reg_TetR-rel_C_sf"/>
</dbReference>
<feature type="domain" description="HTH tetR-type" evidence="5">
    <location>
        <begin position="21"/>
        <end position="81"/>
    </location>
</feature>
<gene>
    <name evidence="6" type="ORF">LEP1GSC058_2862</name>
</gene>
<dbReference type="PROSITE" id="PS50977">
    <property type="entry name" value="HTH_TETR_2"/>
    <property type="match status" value="1"/>
</dbReference>
<evidence type="ECO:0000256" key="3">
    <source>
        <dbReference type="ARBA" id="ARBA00023163"/>
    </source>
</evidence>
<dbReference type="PANTHER" id="PTHR47506">
    <property type="entry name" value="TRANSCRIPTIONAL REGULATORY PROTEIN"/>
    <property type="match status" value="1"/>
</dbReference>
<evidence type="ECO:0000256" key="4">
    <source>
        <dbReference type="PROSITE-ProRule" id="PRU00335"/>
    </source>
</evidence>
<evidence type="ECO:0000259" key="5">
    <source>
        <dbReference type="PROSITE" id="PS50977"/>
    </source>
</evidence>
<dbReference type="STRING" id="1193011.LEP1GSC058_2862"/>
<keyword evidence="1" id="KW-0805">Transcription regulation</keyword>
<reference evidence="6" key="1">
    <citation type="submission" date="2013-04" db="EMBL/GenBank/DDBJ databases">
        <authorList>
            <person name="Harkins D.M."/>
            <person name="Durkin A.S."/>
            <person name="Selengut J.D."/>
            <person name="Sanka R."/>
            <person name="DePew J."/>
            <person name="Purushe J."/>
            <person name="Ahmed A."/>
            <person name="van der Linden H."/>
            <person name="Goris M.G.A."/>
            <person name="Hartskeerl R.A."/>
            <person name="Vinetz J.M."/>
            <person name="Sutton G.G."/>
            <person name="Nelson W.C."/>
            <person name="Fouts D.E."/>
        </authorList>
    </citation>
    <scope>NUCLEOTIDE SEQUENCE [LARGE SCALE GENOMIC DNA]</scope>
    <source>
        <strain evidence="6">BUT 6</strain>
    </source>
</reference>
<dbReference type="EMBL" id="AKWZ02000010">
    <property type="protein sequence ID" value="EPG74020.1"/>
    <property type="molecule type" value="Genomic_DNA"/>
</dbReference>
<keyword evidence="3" id="KW-0804">Transcription</keyword>
<name>S3VC58_9LEPT</name>
<dbReference type="PRINTS" id="PR00455">
    <property type="entry name" value="HTHTETR"/>
</dbReference>
<feature type="DNA-binding region" description="H-T-H motif" evidence="4">
    <location>
        <begin position="44"/>
        <end position="63"/>
    </location>
</feature>
<evidence type="ECO:0000256" key="2">
    <source>
        <dbReference type="ARBA" id="ARBA00023125"/>
    </source>
</evidence>
<keyword evidence="7" id="KW-1185">Reference proteome</keyword>